<dbReference type="GeneID" id="41594423"/>
<dbReference type="Proteomes" id="UP000236248">
    <property type="component" value="Chromosome NCAV"/>
</dbReference>
<accession>A0A2K5APG4</accession>
<dbReference type="RefSeq" id="WP_103287674.1">
    <property type="nucleotide sequence ID" value="NZ_LT981265.1"/>
</dbReference>
<evidence type="ECO:0000313" key="1">
    <source>
        <dbReference type="EMBL" id="SPC33520.1"/>
    </source>
</evidence>
<protein>
    <recommendedName>
        <fullName evidence="3">Exosome protein</fullName>
    </recommendedName>
</protein>
<organism evidence="1 2">
    <name type="scientific">Candidatus Nitrosocaldus cavascurensis</name>
    <dbReference type="NCBI Taxonomy" id="2058097"/>
    <lineage>
        <taxon>Archaea</taxon>
        <taxon>Nitrososphaerota</taxon>
        <taxon>Nitrososphaeria</taxon>
        <taxon>Candidatus Nitrosocaldales</taxon>
        <taxon>Candidatus Nitrosocaldaceae</taxon>
        <taxon>Candidatus Nitrosocaldus</taxon>
    </lineage>
</organism>
<dbReference type="PANTHER" id="PTHR38816">
    <property type="entry name" value="EXOSOME SUBUNIT, DUF54 FAMILY-RELATED"/>
    <property type="match status" value="1"/>
</dbReference>
<sequence length="147" mass="16352">MDVKKIGSVFTSAEIELIVHATESLDKLIDALGSTLGVRSSILTREVLTGHHGNEIILLKGGVVGDDARNLADRLMGSLSSEDILRIYRDFDLYTDNRSSFYIRISKQEMVKGRIRLSQSDAVRIRLRLAKRMHKASLEALRSALVG</sequence>
<dbReference type="Pfam" id="PF01877">
    <property type="entry name" value="RNA_binding"/>
    <property type="match status" value="1"/>
</dbReference>
<proteinExistence type="predicted"/>
<reference evidence="2" key="1">
    <citation type="submission" date="2018-01" db="EMBL/GenBank/DDBJ databases">
        <authorList>
            <person name="Kerou L M."/>
        </authorList>
    </citation>
    <scope>NUCLEOTIDE SEQUENCE [LARGE SCALE GENOMIC DNA]</scope>
    <source>
        <strain evidence="2">SCU2</strain>
    </source>
</reference>
<dbReference type="AlphaFoldDB" id="A0A2K5APG4"/>
<evidence type="ECO:0000313" key="2">
    <source>
        <dbReference type="Proteomes" id="UP000236248"/>
    </source>
</evidence>
<dbReference type="KEGG" id="ncv:NCAV_0326"/>
<dbReference type="Gene3D" id="3.30.1440.10">
    <property type="match status" value="1"/>
</dbReference>
<name>A0A2K5APG4_9ARCH</name>
<dbReference type="SUPFAM" id="SSF55282">
    <property type="entry name" value="RL5-like"/>
    <property type="match status" value="1"/>
</dbReference>
<gene>
    <name evidence="1" type="ORF">NCAV_0326</name>
</gene>
<dbReference type="EMBL" id="LT981265">
    <property type="protein sequence ID" value="SPC33520.1"/>
    <property type="molecule type" value="Genomic_DNA"/>
</dbReference>
<evidence type="ECO:0008006" key="3">
    <source>
        <dbReference type="Google" id="ProtNLM"/>
    </source>
</evidence>
<keyword evidence="2" id="KW-1185">Reference proteome</keyword>
<dbReference type="InterPro" id="IPR002739">
    <property type="entry name" value="PAB1135-like"/>
</dbReference>
<dbReference type="InterPro" id="IPR022803">
    <property type="entry name" value="Ribosomal_uL5_dom_sf"/>
</dbReference>
<dbReference type="PANTHER" id="PTHR38816:SF1">
    <property type="entry name" value="EXOSOME SUBUNIT"/>
    <property type="match status" value="1"/>
</dbReference>